<dbReference type="OrthoDB" id="2439862at2759"/>
<dbReference type="EMBL" id="QKYT01000335">
    <property type="protein sequence ID" value="RIA86953.1"/>
    <property type="molecule type" value="Genomic_DNA"/>
</dbReference>
<evidence type="ECO:0000259" key="1">
    <source>
        <dbReference type="PROSITE" id="PS51886"/>
    </source>
</evidence>
<gene>
    <name evidence="2" type="ORF">C1645_828510</name>
</gene>
<dbReference type="PROSITE" id="PS51886">
    <property type="entry name" value="TLDC"/>
    <property type="match status" value="1"/>
</dbReference>
<dbReference type="Pfam" id="PF07534">
    <property type="entry name" value="TLD"/>
    <property type="match status" value="1"/>
</dbReference>
<protein>
    <recommendedName>
        <fullName evidence="1">TLDc domain-containing protein</fullName>
    </recommendedName>
</protein>
<dbReference type="AlphaFoldDB" id="A0A397SLD1"/>
<comment type="caution">
    <text evidence="2">The sequence shown here is derived from an EMBL/GenBank/DDBJ whole genome shotgun (WGS) entry which is preliminary data.</text>
</comment>
<evidence type="ECO:0000313" key="2">
    <source>
        <dbReference type="EMBL" id="RIA86953.1"/>
    </source>
</evidence>
<dbReference type="Proteomes" id="UP000265703">
    <property type="component" value="Unassembled WGS sequence"/>
</dbReference>
<organism evidence="2 3">
    <name type="scientific">Glomus cerebriforme</name>
    <dbReference type="NCBI Taxonomy" id="658196"/>
    <lineage>
        <taxon>Eukaryota</taxon>
        <taxon>Fungi</taxon>
        <taxon>Fungi incertae sedis</taxon>
        <taxon>Mucoromycota</taxon>
        <taxon>Glomeromycotina</taxon>
        <taxon>Glomeromycetes</taxon>
        <taxon>Glomerales</taxon>
        <taxon>Glomeraceae</taxon>
        <taxon>Glomus</taxon>
    </lineage>
</organism>
<evidence type="ECO:0000313" key="3">
    <source>
        <dbReference type="Proteomes" id="UP000265703"/>
    </source>
</evidence>
<sequence>DDNTAEAFHEKCNYKGATIIVAKVTNSEQIIGGYNPLFWDSSDSSKSTKDSFLFSFTNRTDPQSAKVGYSNNDQYSMYCSSSHGPQFGYGGNLVCQNGLWYSNYYDNNYFYPKIDNNYSYPKIDIPQGNVNVDDYEVFQVIRK</sequence>
<dbReference type="InterPro" id="IPR006571">
    <property type="entry name" value="TLDc_dom"/>
</dbReference>
<feature type="non-terminal residue" evidence="2">
    <location>
        <position position="1"/>
    </location>
</feature>
<accession>A0A397SLD1</accession>
<proteinExistence type="predicted"/>
<reference evidence="2 3" key="1">
    <citation type="submission" date="2018-06" db="EMBL/GenBank/DDBJ databases">
        <title>Comparative genomics reveals the genomic features of Rhizophagus irregularis, R. cerebriforme, R. diaphanum and Gigaspora rosea, and their symbiotic lifestyle signature.</title>
        <authorList>
            <person name="Morin E."/>
            <person name="San Clemente H."/>
            <person name="Chen E.C.H."/>
            <person name="De La Providencia I."/>
            <person name="Hainaut M."/>
            <person name="Kuo A."/>
            <person name="Kohler A."/>
            <person name="Murat C."/>
            <person name="Tang N."/>
            <person name="Roy S."/>
            <person name="Loubradou J."/>
            <person name="Henrissat B."/>
            <person name="Grigoriev I.V."/>
            <person name="Corradi N."/>
            <person name="Roux C."/>
            <person name="Martin F.M."/>
        </authorList>
    </citation>
    <scope>NUCLEOTIDE SEQUENCE [LARGE SCALE GENOMIC DNA]</scope>
    <source>
        <strain evidence="2 3">DAOM 227022</strain>
    </source>
</reference>
<keyword evidence="3" id="KW-1185">Reference proteome</keyword>
<feature type="domain" description="TLDc" evidence="1">
    <location>
        <begin position="1"/>
        <end position="141"/>
    </location>
</feature>
<name>A0A397SLD1_9GLOM</name>